<keyword evidence="6 15" id="KW-0493">Microtubule</keyword>
<keyword evidence="17" id="KW-1185">Reference proteome</keyword>
<keyword evidence="12 15" id="KW-0505">Motor protein</keyword>
<dbReference type="GO" id="GO:0005874">
    <property type="term" value="C:microtubule"/>
    <property type="evidence" value="ECO:0007669"/>
    <property type="project" value="UniProtKB-KW"/>
</dbReference>
<evidence type="ECO:0000256" key="3">
    <source>
        <dbReference type="ARBA" id="ARBA00010156"/>
    </source>
</evidence>
<dbReference type="Pfam" id="PF01221">
    <property type="entry name" value="Dynein_light"/>
    <property type="match status" value="1"/>
</dbReference>
<evidence type="ECO:0000256" key="1">
    <source>
        <dbReference type="ARBA" id="ARBA00004245"/>
    </source>
</evidence>
<keyword evidence="14" id="KW-0539">Nucleus</keyword>
<keyword evidence="4 15" id="KW-0813">Transport</keyword>
<dbReference type="PANTHER" id="PTHR11886">
    <property type="entry name" value="DYNEIN LIGHT CHAIN"/>
    <property type="match status" value="1"/>
</dbReference>
<evidence type="ECO:0000256" key="4">
    <source>
        <dbReference type="ARBA" id="ARBA00022448"/>
    </source>
</evidence>
<sequence>MSSLSSNPILKASDISEELKEDVFAISSEAVDKFELERDIAGSIKKQLDVKYGSTWHVIVGKNFGSYVTHEKGYFMYFYIGPLAFLVFKTA</sequence>
<evidence type="ECO:0000256" key="11">
    <source>
        <dbReference type="ARBA" id="ARBA00023132"/>
    </source>
</evidence>
<keyword evidence="8" id="KW-0653">Protein transport</keyword>
<dbReference type="GO" id="GO:0045505">
    <property type="term" value="F:dynein intermediate chain binding"/>
    <property type="evidence" value="ECO:0007669"/>
    <property type="project" value="TreeGrafter"/>
</dbReference>
<dbReference type="FunFam" id="3.30.740.10:FF:000005">
    <property type="entry name" value="Dynein light chain"/>
    <property type="match status" value="1"/>
</dbReference>
<keyword evidence="13 15" id="KW-0206">Cytoskeleton</keyword>
<dbReference type="GO" id="GO:0005868">
    <property type="term" value="C:cytoplasmic dynein complex"/>
    <property type="evidence" value="ECO:0007669"/>
    <property type="project" value="TreeGrafter"/>
</dbReference>
<dbReference type="KEGG" id="tgb:HG536_0A05500"/>
<evidence type="ECO:0000256" key="7">
    <source>
        <dbReference type="ARBA" id="ARBA00022816"/>
    </source>
</evidence>
<dbReference type="OrthoDB" id="10033309at2759"/>
<evidence type="ECO:0000313" key="17">
    <source>
        <dbReference type="Proteomes" id="UP000515788"/>
    </source>
</evidence>
<keyword evidence="11" id="KW-0906">Nuclear pore complex</keyword>
<name>A0A7G3ZB49_9SACH</name>
<evidence type="ECO:0000256" key="13">
    <source>
        <dbReference type="ARBA" id="ARBA00023212"/>
    </source>
</evidence>
<comment type="subunit">
    <text evidence="15">Cytoplasmic dynein consists of two catalytic heavy chains (HCs) and a number of non-catalytic subunits which present intermediate chains (ICs), light intermediate chains (LICs) and light chains (LCs).</text>
</comment>
<organism evidence="16 17">
    <name type="scientific">Torulaspora globosa</name>
    <dbReference type="NCBI Taxonomy" id="48254"/>
    <lineage>
        <taxon>Eukaryota</taxon>
        <taxon>Fungi</taxon>
        <taxon>Dikarya</taxon>
        <taxon>Ascomycota</taxon>
        <taxon>Saccharomycotina</taxon>
        <taxon>Saccharomycetes</taxon>
        <taxon>Saccharomycetales</taxon>
        <taxon>Saccharomycetaceae</taxon>
        <taxon>Torulaspora</taxon>
    </lineage>
</organism>
<keyword evidence="10 15" id="KW-0243">Dynein</keyword>
<dbReference type="GeneID" id="59323832"/>
<dbReference type="CDD" id="cd21452">
    <property type="entry name" value="DLC-like_DYNLL1_DYNLL2"/>
    <property type="match status" value="1"/>
</dbReference>
<dbReference type="EMBL" id="CP059246">
    <property type="protein sequence ID" value="QLL30735.1"/>
    <property type="molecule type" value="Genomic_DNA"/>
</dbReference>
<dbReference type="InterPro" id="IPR019763">
    <property type="entry name" value="Dynein_light_1/2_CS"/>
</dbReference>
<comment type="function">
    <text evidence="15">Acts as one of several non-catalytic accessory components of the cytoplasmic dynein complex that are thought to be involved in linking dynein to cargos and to adapter proteins that regulate dynein function. Cytoplasmic dynein acts as a motor for the intracellular retrograde motility of vesicles and organelles along microtubules. May play a role in changing or maintaining the spatial distribution of cytoskeletal structures.</text>
</comment>
<evidence type="ECO:0000256" key="8">
    <source>
        <dbReference type="ARBA" id="ARBA00022927"/>
    </source>
</evidence>
<dbReference type="PROSITE" id="PS01239">
    <property type="entry name" value="DYNEIN_LIGHT_1"/>
    <property type="match status" value="1"/>
</dbReference>
<accession>A0A7G3ZB49</accession>
<evidence type="ECO:0000256" key="9">
    <source>
        <dbReference type="ARBA" id="ARBA00023010"/>
    </source>
</evidence>
<evidence type="ECO:0000256" key="12">
    <source>
        <dbReference type="ARBA" id="ARBA00023175"/>
    </source>
</evidence>
<dbReference type="RefSeq" id="XP_037137410.1">
    <property type="nucleotide sequence ID" value="XM_037281515.1"/>
</dbReference>
<keyword evidence="5 15" id="KW-0963">Cytoplasm</keyword>
<evidence type="ECO:0000256" key="15">
    <source>
        <dbReference type="RuleBase" id="RU365010"/>
    </source>
</evidence>
<dbReference type="Proteomes" id="UP000515788">
    <property type="component" value="Chromosome 1"/>
</dbReference>
<dbReference type="Gene3D" id="3.30.740.10">
    <property type="entry name" value="Protein Inhibitor Of Neuronal Nitric Oxide Synthase"/>
    <property type="match status" value="1"/>
</dbReference>
<keyword evidence="9" id="KW-0811">Translocation</keyword>
<evidence type="ECO:0000256" key="2">
    <source>
        <dbReference type="ARBA" id="ARBA00004567"/>
    </source>
</evidence>
<dbReference type="GO" id="GO:0051028">
    <property type="term" value="P:mRNA transport"/>
    <property type="evidence" value="ECO:0007669"/>
    <property type="project" value="UniProtKB-KW"/>
</dbReference>
<protein>
    <recommendedName>
        <fullName evidence="15">Dynein light chain</fullName>
    </recommendedName>
</protein>
<evidence type="ECO:0000256" key="14">
    <source>
        <dbReference type="ARBA" id="ARBA00023242"/>
    </source>
</evidence>
<dbReference type="InterPro" id="IPR037177">
    <property type="entry name" value="DLC_sf"/>
</dbReference>
<evidence type="ECO:0000256" key="10">
    <source>
        <dbReference type="ARBA" id="ARBA00023017"/>
    </source>
</evidence>
<dbReference type="PANTHER" id="PTHR11886:SF35">
    <property type="entry name" value="DYNEIN LIGHT CHAIN"/>
    <property type="match status" value="1"/>
</dbReference>
<proteinExistence type="inferred from homology"/>
<dbReference type="GO" id="GO:0007017">
    <property type="term" value="P:microtubule-based process"/>
    <property type="evidence" value="ECO:0007669"/>
    <property type="project" value="InterPro"/>
</dbReference>
<evidence type="ECO:0000256" key="5">
    <source>
        <dbReference type="ARBA" id="ARBA00022490"/>
    </source>
</evidence>
<dbReference type="GO" id="GO:0015031">
    <property type="term" value="P:protein transport"/>
    <property type="evidence" value="ECO:0007669"/>
    <property type="project" value="UniProtKB-KW"/>
</dbReference>
<dbReference type="AlphaFoldDB" id="A0A7G3ZB49"/>
<keyword evidence="7" id="KW-0509">mRNA transport</keyword>
<comment type="subcellular location">
    <subcellularLocation>
        <location evidence="1 15">Cytoplasm</location>
        <location evidence="1 15">Cytoskeleton</location>
    </subcellularLocation>
    <subcellularLocation>
        <location evidence="2">Nucleus</location>
        <location evidence="2">Nuclear pore complex</location>
    </subcellularLocation>
</comment>
<reference evidence="16 17" key="1">
    <citation type="submission" date="2020-06" db="EMBL/GenBank/DDBJ databases">
        <title>The yeast mating-type switching endonuclease HO is a domesticated member of an unorthodox homing genetic element family.</title>
        <authorList>
            <person name="Coughlan A.Y."/>
            <person name="Lombardi L."/>
            <person name="Braun-Galleani S."/>
            <person name="Martos A.R."/>
            <person name="Galeote V."/>
            <person name="Bigey F."/>
            <person name="Dequin S."/>
            <person name="Byrne K.P."/>
            <person name="Wolfe K.H."/>
        </authorList>
    </citation>
    <scope>NUCLEOTIDE SEQUENCE [LARGE SCALE GENOMIC DNA]</scope>
    <source>
        <strain evidence="16 17">CBS764</strain>
    </source>
</reference>
<dbReference type="SMART" id="SM01375">
    <property type="entry name" value="Dynein_light"/>
    <property type="match status" value="1"/>
</dbReference>
<evidence type="ECO:0000256" key="6">
    <source>
        <dbReference type="ARBA" id="ARBA00022701"/>
    </source>
</evidence>
<dbReference type="InterPro" id="IPR001372">
    <property type="entry name" value="Dynein_light_chain_typ-1/2"/>
</dbReference>
<comment type="similarity">
    <text evidence="3 15">Belongs to the dynein light chain family.</text>
</comment>
<dbReference type="SUPFAM" id="SSF54648">
    <property type="entry name" value="DLC"/>
    <property type="match status" value="1"/>
</dbReference>
<gene>
    <name evidence="16" type="ORF">HG536_0A05500</name>
</gene>
<dbReference type="GO" id="GO:0005643">
    <property type="term" value="C:nuclear pore"/>
    <property type="evidence" value="ECO:0007669"/>
    <property type="project" value="UniProtKB-SubCell"/>
</dbReference>
<evidence type="ECO:0000313" key="16">
    <source>
        <dbReference type="EMBL" id="QLL30735.1"/>
    </source>
</evidence>